<dbReference type="SUPFAM" id="SSF158615">
    <property type="entry name" value="RbcX-like"/>
    <property type="match status" value="1"/>
</dbReference>
<evidence type="ECO:0000256" key="1">
    <source>
        <dbReference type="SAM" id="MobiDB-lite"/>
    </source>
</evidence>
<proteinExistence type="predicted"/>
<accession>A0A087SGX4</accession>
<dbReference type="KEGG" id="apro:F751_1857"/>
<dbReference type="GeneID" id="23613248"/>
<dbReference type="Gene3D" id="1.10.1200.210">
    <property type="entry name" value="Chaperonin-like RbcX"/>
    <property type="match status" value="1"/>
</dbReference>
<organism evidence="2 3">
    <name type="scientific">Auxenochlorella protothecoides</name>
    <name type="common">Green microalga</name>
    <name type="synonym">Chlorella protothecoides</name>
    <dbReference type="NCBI Taxonomy" id="3075"/>
    <lineage>
        <taxon>Eukaryota</taxon>
        <taxon>Viridiplantae</taxon>
        <taxon>Chlorophyta</taxon>
        <taxon>core chlorophytes</taxon>
        <taxon>Trebouxiophyceae</taxon>
        <taxon>Chlorellales</taxon>
        <taxon>Chlorellaceae</taxon>
        <taxon>Auxenochlorella</taxon>
    </lineage>
</organism>
<dbReference type="InterPro" id="IPR038052">
    <property type="entry name" value="Chaperonin_RbcX_sf"/>
</dbReference>
<dbReference type="STRING" id="3075.A0A087SGX4"/>
<name>A0A087SGX4_AUXPR</name>
<evidence type="ECO:0000313" key="2">
    <source>
        <dbReference type="EMBL" id="KFM24978.1"/>
    </source>
</evidence>
<dbReference type="OrthoDB" id="546456at2759"/>
<dbReference type="Proteomes" id="UP000028924">
    <property type="component" value="Unassembled WGS sequence"/>
</dbReference>
<dbReference type="EMBL" id="KL662111">
    <property type="protein sequence ID" value="KFM24978.1"/>
    <property type="molecule type" value="Genomic_DNA"/>
</dbReference>
<gene>
    <name evidence="2" type="ORF">F751_1857</name>
</gene>
<feature type="region of interest" description="Disordered" evidence="1">
    <location>
        <begin position="54"/>
        <end position="73"/>
    </location>
</feature>
<keyword evidence="3" id="KW-1185">Reference proteome</keyword>
<dbReference type="RefSeq" id="XP_011397866.1">
    <property type="nucleotide sequence ID" value="XM_011399564.1"/>
</dbReference>
<protein>
    <submittedName>
        <fullName evidence="2">Uncharacterized protein</fullName>
    </submittedName>
</protein>
<dbReference type="AlphaFoldDB" id="A0A087SGX4"/>
<sequence length="73" mass="7979">MYNCTSPIGIDPRNIAQRIMEIRSHIAKEMAEDLSAISEENARLMRESLTASLSFPAFSPEEDSPDGSGQPAP</sequence>
<evidence type="ECO:0000313" key="3">
    <source>
        <dbReference type="Proteomes" id="UP000028924"/>
    </source>
</evidence>
<reference evidence="2 3" key="1">
    <citation type="journal article" date="2014" name="BMC Genomics">
        <title>Oil accumulation mechanisms of the oleaginous microalga Chlorella protothecoides revealed through its genome, transcriptomes, and proteomes.</title>
        <authorList>
            <person name="Gao C."/>
            <person name="Wang Y."/>
            <person name="Shen Y."/>
            <person name="Yan D."/>
            <person name="He X."/>
            <person name="Dai J."/>
            <person name="Wu Q."/>
        </authorList>
    </citation>
    <scope>NUCLEOTIDE SEQUENCE [LARGE SCALE GENOMIC DNA]</scope>
    <source>
        <strain evidence="2 3">0710</strain>
    </source>
</reference>